<proteinExistence type="predicted"/>
<comment type="caution">
    <text evidence="1">The sequence shown here is derived from an EMBL/GenBank/DDBJ whole genome shotgun (WGS) entry which is preliminary data.</text>
</comment>
<dbReference type="Proteomes" id="UP000823775">
    <property type="component" value="Unassembled WGS sequence"/>
</dbReference>
<accession>A0ABS8VLJ4</accession>
<dbReference type="EMBL" id="JACEIK010005319">
    <property type="protein sequence ID" value="MCE0481215.1"/>
    <property type="molecule type" value="Genomic_DNA"/>
</dbReference>
<evidence type="ECO:0000313" key="2">
    <source>
        <dbReference type="Proteomes" id="UP000823775"/>
    </source>
</evidence>
<name>A0ABS8VLJ4_DATST</name>
<sequence length="149" mass="17493">MFDASPSAEISNFQLPNDSIELDEPHHGVPFQSFGWNFLYGGFTNTFVGAWRRQGICRSRPNDSIELDLTSSRCSISIIWLEFSLWWLHQHICRSMEETRDSWCRSRRKEYRREGDGGFWLESFIGTDDEASMRGEEIKRKRLCEVVFA</sequence>
<gene>
    <name evidence="1" type="ORF">HAX54_038776</name>
</gene>
<evidence type="ECO:0000313" key="1">
    <source>
        <dbReference type="EMBL" id="MCE0481215.1"/>
    </source>
</evidence>
<reference evidence="1 2" key="1">
    <citation type="journal article" date="2021" name="BMC Genomics">
        <title>Datura genome reveals duplications of psychoactive alkaloid biosynthetic genes and high mutation rate following tissue culture.</title>
        <authorList>
            <person name="Rajewski A."/>
            <person name="Carter-House D."/>
            <person name="Stajich J."/>
            <person name="Litt A."/>
        </authorList>
    </citation>
    <scope>NUCLEOTIDE SEQUENCE [LARGE SCALE GENOMIC DNA]</scope>
    <source>
        <strain evidence="1">AR-01</strain>
    </source>
</reference>
<organism evidence="1 2">
    <name type="scientific">Datura stramonium</name>
    <name type="common">Jimsonweed</name>
    <name type="synonym">Common thornapple</name>
    <dbReference type="NCBI Taxonomy" id="4076"/>
    <lineage>
        <taxon>Eukaryota</taxon>
        <taxon>Viridiplantae</taxon>
        <taxon>Streptophyta</taxon>
        <taxon>Embryophyta</taxon>
        <taxon>Tracheophyta</taxon>
        <taxon>Spermatophyta</taxon>
        <taxon>Magnoliopsida</taxon>
        <taxon>eudicotyledons</taxon>
        <taxon>Gunneridae</taxon>
        <taxon>Pentapetalae</taxon>
        <taxon>asterids</taxon>
        <taxon>lamiids</taxon>
        <taxon>Solanales</taxon>
        <taxon>Solanaceae</taxon>
        <taxon>Solanoideae</taxon>
        <taxon>Datureae</taxon>
        <taxon>Datura</taxon>
    </lineage>
</organism>
<keyword evidence="2" id="KW-1185">Reference proteome</keyword>
<protein>
    <submittedName>
        <fullName evidence="1">Uncharacterized protein</fullName>
    </submittedName>
</protein>